<dbReference type="AlphaFoldDB" id="F1YH62"/>
<evidence type="ECO:0000313" key="3">
    <source>
        <dbReference type="Proteomes" id="UP000035065"/>
    </source>
</evidence>
<dbReference type="STRING" id="644548.SCNU_07045"/>
<dbReference type="GO" id="GO:0005829">
    <property type="term" value="C:cytosol"/>
    <property type="evidence" value="ECO:0007669"/>
    <property type="project" value="TreeGrafter"/>
</dbReference>
<dbReference type="InterPro" id="IPR029039">
    <property type="entry name" value="Flavoprotein-like_sf"/>
</dbReference>
<dbReference type="Proteomes" id="UP000035065">
    <property type="component" value="Unassembled WGS sequence"/>
</dbReference>
<organism evidence="2 3">
    <name type="scientific">Gordonia neofelifaecis NRRL B-59395</name>
    <dbReference type="NCBI Taxonomy" id="644548"/>
    <lineage>
        <taxon>Bacteria</taxon>
        <taxon>Bacillati</taxon>
        <taxon>Actinomycetota</taxon>
        <taxon>Actinomycetes</taxon>
        <taxon>Mycobacteriales</taxon>
        <taxon>Gordoniaceae</taxon>
        <taxon>Gordonia</taxon>
    </lineage>
</organism>
<protein>
    <submittedName>
        <fullName evidence="2">Putative reductase</fullName>
    </submittedName>
</protein>
<dbReference type="eggNOG" id="COG0431">
    <property type="taxonomic scope" value="Bacteria"/>
</dbReference>
<gene>
    <name evidence="2" type="ORF">SCNU_07045</name>
</gene>
<dbReference type="EMBL" id="AEUD01000004">
    <property type="protein sequence ID" value="EGD55977.1"/>
    <property type="molecule type" value="Genomic_DNA"/>
</dbReference>
<dbReference type="PANTHER" id="PTHR30543">
    <property type="entry name" value="CHROMATE REDUCTASE"/>
    <property type="match status" value="1"/>
</dbReference>
<dbReference type="InterPro" id="IPR050712">
    <property type="entry name" value="NAD(P)H-dep_reductase"/>
</dbReference>
<accession>F1YH62</accession>
<dbReference type="SUPFAM" id="SSF52218">
    <property type="entry name" value="Flavoproteins"/>
    <property type="match status" value="1"/>
</dbReference>
<dbReference type="GO" id="GO:0016491">
    <property type="term" value="F:oxidoreductase activity"/>
    <property type="evidence" value="ECO:0007669"/>
    <property type="project" value="InterPro"/>
</dbReference>
<reference evidence="2 3" key="1">
    <citation type="journal article" date="2011" name="J. Bacteriol.">
        <title>Draft Genome Sequence of Gordonia neofelifaecis NRRL B-59395, a Cholesterol-Degrading Actinomycete.</title>
        <authorList>
            <person name="Ge F."/>
            <person name="Li W."/>
            <person name="Chen G."/>
            <person name="Liu Y."/>
            <person name="Zhang G."/>
            <person name="Yong B."/>
            <person name="Wang Q."/>
            <person name="Wang N."/>
            <person name="Huang Z."/>
            <person name="Li W."/>
            <person name="Wang J."/>
            <person name="Wu C."/>
            <person name="Xie Q."/>
            <person name="Liu G."/>
        </authorList>
    </citation>
    <scope>NUCLEOTIDE SEQUENCE [LARGE SCALE GENOMIC DNA]</scope>
    <source>
        <strain evidence="2 3">NRRL B-59395</strain>
    </source>
</reference>
<dbReference type="Gene3D" id="3.40.50.360">
    <property type="match status" value="1"/>
</dbReference>
<evidence type="ECO:0000259" key="1">
    <source>
        <dbReference type="Pfam" id="PF03358"/>
    </source>
</evidence>
<dbReference type="InterPro" id="IPR005025">
    <property type="entry name" value="FMN_Rdtase-like_dom"/>
</dbReference>
<feature type="domain" description="NADPH-dependent FMN reductase-like" evidence="1">
    <location>
        <begin position="11"/>
        <end position="156"/>
    </location>
</feature>
<name>F1YH62_9ACTN</name>
<keyword evidence="3" id="KW-1185">Reference proteome</keyword>
<dbReference type="Pfam" id="PF03358">
    <property type="entry name" value="FMN_red"/>
    <property type="match status" value="1"/>
</dbReference>
<evidence type="ECO:0000313" key="2">
    <source>
        <dbReference type="EMBL" id="EGD55977.1"/>
    </source>
</evidence>
<sequence>MTTIYAAQPIRLAVIAGTTRPNRRSRMVAEWVVDQAREHLGDQADVRLVDLADFALPMLDEPAAAAIADYRNDHTRRWSQTIAGFDAFVFVTPEYNHSMPASVKNAVDYLFGEWNDKAAGFVSYGFNGGVRAVEHLRLTLAEVKVAGVRSQVALDMSSDFDLENMIAPGRFTPSPKQTRVLERMLGELTSWAGALRTVRTGVPA</sequence>
<dbReference type="PANTHER" id="PTHR30543:SF21">
    <property type="entry name" value="NAD(P)H-DEPENDENT FMN REDUCTASE LOT6"/>
    <property type="match status" value="1"/>
</dbReference>
<dbReference type="OrthoDB" id="9812295at2"/>
<dbReference type="GO" id="GO:0010181">
    <property type="term" value="F:FMN binding"/>
    <property type="evidence" value="ECO:0007669"/>
    <property type="project" value="TreeGrafter"/>
</dbReference>
<dbReference type="RefSeq" id="WP_009678649.1">
    <property type="nucleotide sequence ID" value="NZ_AEUD01000004.1"/>
</dbReference>
<proteinExistence type="predicted"/>
<comment type="caution">
    <text evidence="2">The sequence shown here is derived from an EMBL/GenBank/DDBJ whole genome shotgun (WGS) entry which is preliminary data.</text>
</comment>